<name>A0ABW2DZG3_9ACTN</name>
<accession>A0ABW2DZG3</accession>
<keyword evidence="1" id="KW-1133">Transmembrane helix</keyword>
<keyword evidence="1" id="KW-0472">Membrane</keyword>
<feature type="transmembrane region" description="Helical" evidence="1">
    <location>
        <begin position="300"/>
        <end position="317"/>
    </location>
</feature>
<evidence type="ECO:0000313" key="2">
    <source>
        <dbReference type="EMBL" id="MFC7011922.1"/>
    </source>
</evidence>
<dbReference type="Proteomes" id="UP001596409">
    <property type="component" value="Unassembled WGS sequence"/>
</dbReference>
<gene>
    <name evidence="2" type="ORF">ACFQMH_09440</name>
</gene>
<feature type="transmembrane region" description="Helical" evidence="1">
    <location>
        <begin position="410"/>
        <end position="429"/>
    </location>
</feature>
<dbReference type="RefSeq" id="WP_229880610.1">
    <property type="nucleotide sequence ID" value="NZ_BMWA01000006.1"/>
</dbReference>
<dbReference type="EMBL" id="JBHSYM010000022">
    <property type="protein sequence ID" value="MFC7011922.1"/>
    <property type="molecule type" value="Genomic_DNA"/>
</dbReference>
<proteinExistence type="predicted"/>
<feature type="transmembrane region" description="Helical" evidence="1">
    <location>
        <begin position="239"/>
        <end position="257"/>
    </location>
</feature>
<comment type="caution">
    <text evidence="2">The sequence shown here is derived from an EMBL/GenBank/DDBJ whole genome shotgun (WGS) entry which is preliminary data.</text>
</comment>
<feature type="transmembrane region" description="Helical" evidence="1">
    <location>
        <begin position="329"/>
        <end position="348"/>
    </location>
</feature>
<keyword evidence="1" id="KW-0812">Transmembrane</keyword>
<feature type="transmembrane region" description="Helical" evidence="1">
    <location>
        <begin position="215"/>
        <end position="233"/>
    </location>
</feature>
<reference evidence="3" key="1">
    <citation type="journal article" date="2019" name="Int. J. Syst. Evol. Microbiol.">
        <title>The Global Catalogue of Microorganisms (GCM) 10K type strain sequencing project: providing services to taxonomists for standard genome sequencing and annotation.</title>
        <authorList>
            <consortium name="The Broad Institute Genomics Platform"/>
            <consortium name="The Broad Institute Genome Sequencing Center for Infectious Disease"/>
            <person name="Wu L."/>
            <person name="Ma J."/>
        </authorList>
    </citation>
    <scope>NUCLEOTIDE SEQUENCE [LARGE SCALE GENOMIC DNA]</scope>
    <source>
        <strain evidence="3">JCM 4855</strain>
    </source>
</reference>
<protein>
    <submittedName>
        <fullName evidence="2">DMT family transporter</fullName>
    </submittedName>
</protein>
<organism evidence="2 3">
    <name type="scientific">Streptomyces viridiviolaceus</name>
    <dbReference type="NCBI Taxonomy" id="68282"/>
    <lineage>
        <taxon>Bacteria</taxon>
        <taxon>Bacillati</taxon>
        <taxon>Actinomycetota</taxon>
        <taxon>Actinomycetes</taxon>
        <taxon>Kitasatosporales</taxon>
        <taxon>Streptomycetaceae</taxon>
        <taxon>Streptomyces</taxon>
    </lineage>
</organism>
<evidence type="ECO:0000313" key="3">
    <source>
        <dbReference type="Proteomes" id="UP001596409"/>
    </source>
</evidence>
<evidence type="ECO:0000256" key="1">
    <source>
        <dbReference type="SAM" id="Phobius"/>
    </source>
</evidence>
<keyword evidence="3" id="KW-1185">Reference proteome</keyword>
<feature type="transmembrane region" description="Helical" evidence="1">
    <location>
        <begin position="368"/>
        <end position="389"/>
    </location>
</feature>
<sequence length="534" mass="58957">MGAHAVRVRYDQRALALVEVRGGQRDWEKAEDEFERRGWPVVTSFARGDDLSAGVLTPDPDSRLYCVEVHLMGARNSRTERAAAWRVQRLARTARIEMYVRRCDLLDVDREQLTEWRVHSVAHRPPLRSPHGPPGLRATLRRKWAMARARLTERRGRHDIGTYVSGTASEARRLARMGMPTGAPARTDVDVRTLHGRERGHIVLRREEDGKRRQYRLMAWLLAMTSLAVVAQHQSGSRAWFWGMCAAACFAGSVRSGSRIFLSGGRAPSVVIVCLAASILLGFTLGWFSSETEALTPLQMLVYNASALTAIGVWLLIRQWTWGEWLTWAAPLVFTALVSFAVASGSVLHALYADALGLDPEDLDVPGIWQVLAAGRLLSFLSLALFVPAGWGIAKHVHASFVRPGEDTNVLLYVAAQTLVIGLVAVLAVNSANDAAEAVKKAAGERKSPPPYFGVDAEWTCVEPTVARKQLNVQGGELRPGLPYLSFGVAGDDVVLWDPDTAEPFKVPTGQVRLLPAKEPREACDFPARKWEQQ</sequence>
<feature type="transmembrane region" description="Helical" evidence="1">
    <location>
        <begin position="269"/>
        <end position="288"/>
    </location>
</feature>